<dbReference type="Proteomes" id="UP000054047">
    <property type="component" value="Unassembled WGS sequence"/>
</dbReference>
<organism evidence="2 3">
    <name type="scientific">Ancylostoma duodenale</name>
    <dbReference type="NCBI Taxonomy" id="51022"/>
    <lineage>
        <taxon>Eukaryota</taxon>
        <taxon>Metazoa</taxon>
        <taxon>Ecdysozoa</taxon>
        <taxon>Nematoda</taxon>
        <taxon>Chromadorea</taxon>
        <taxon>Rhabditida</taxon>
        <taxon>Rhabditina</taxon>
        <taxon>Rhabditomorpha</taxon>
        <taxon>Strongyloidea</taxon>
        <taxon>Ancylostomatidae</taxon>
        <taxon>Ancylostomatinae</taxon>
        <taxon>Ancylostoma</taxon>
    </lineage>
</organism>
<keyword evidence="1" id="KW-0472">Membrane</keyword>
<gene>
    <name evidence="2" type="ORF">ANCDUO_08014</name>
</gene>
<evidence type="ECO:0000256" key="1">
    <source>
        <dbReference type="SAM" id="Phobius"/>
    </source>
</evidence>
<keyword evidence="1" id="KW-0812">Transmembrane</keyword>
<protein>
    <submittedName>
        <fullName evidence="2">Uncharacterized protein</fullName>
    </submittedName>
</protein>
<feature type="transmembrane region" description="Helical" evidence="1">
    <location>
        <begin position="46"/>
        <end position="67"/>
    </location>
</feature>
<accession>A0A0C2CXG1</accession>
<dbReference type="OrthoDB" id="5782746at2759"/>
<dbReference type="EMBL" id="KN729885">
    <property type="protein sequence ID" value="KIH61708.1"/>
    <property type="molecule type" value="Genomic_DNA"/>
</dbReference>
<evidence type="ECO:0000313" key="3">
    <source>
        <dbReference type="Proteomes" id="UP000054047"/>
    </source>
</evidence>
<evidence type="ECO:0000313" key="2">
    <source>
        <dbReference type="EMBL" id="KIH61708.1"/>
    </source>
</evidence>
<keyword evidence="1" id="KW-1133">Transmembrane helix</keyword>
<reference evidence="2 3" key="1">
    <citation type="submission" date="2013-12" db="EMBL/GenBank/DDBJ databases">
        <title>Draft genome of the parsitic nematode Ancylostoma duodenale.</title>
        <authorList>
            <person name="Mitreva M."/>
        </authorList>
    </citation>
    <scope>NUCLEOTIDE SEQUENCE [LARGE SCALE GENOMIC DNA]</scope>
    <source>
        <strain evidence="2 3">Zhejiang</strain>
    </source>
</reference>
<sequence length="304" mass="35630">MLNYSALALLFNSYLLNKNMWLITAYKTLDGIDVCFRSAFHLTPPIGCYMFIFFVIVAFFTLVPFTFKVFEFIYTDQKLGSSVIQDTAFVIVPTLTLWNLIPLLYYDLYNRMVRFYCRTLIKSLNMEHRKRHFSLKFYYEQFLRITNVQEAVGNLFNPFILFSLAWSMLVLCLTIYFITQPHSSLLEPITPEQITVPDIRRRLTRSVHFTICWAALQVIVALMHICIICHTGMNTNETTRGIVNAVLRIVPDANADLDRFQISCFVHKMSTQFMWGMTVWRAFPLERTTFFTVSPLLSCFFFSK</sequence>
<proteinExistence type="predicted"/>
<feature type="transmembrane region" description="Helical" evidence="1">
    <location>
        <begin position="207"/>
        <end position="230"/>
    </location>
</feature>
<dbReference type="AlphaFoldDB" id="A0A0C2CXG1"/>
<keyword evidence="3" id="KW-1185">Reference proteome</keyword>
<feature type="transmembrane region" description="Helical" evidence="1">
    <location>
        <begin position="159"/>
        <end position="178"/>
    </location>
</feature>
<name>A0A0C2CXG1_9BILA</name>
<feature type="transmembrane region" description="Helical" evidence="1">
    <location>
        <begin position="87"/>
        <end position="106"/>
    </location>
</feature>